<sequence>MLLVREVRTLAGNLTNEDFRRQVGPFVLVRRPPDPVVAKMAMRLGAQRTKVARTSADSKILMAELLQQFDDLGVATLPPIHGSEELTVGRLPDNDLVVDDPSVSKRHAMLRWDNVARRCVVSDLGSRNGTTINADYVRDPNTMVSDGDVLSFGDAEFCFLETSSLLAMLRTHQPL</sequence>
<keyword evidence="3" id="KW-1185">Reference proteome</keyword>
<dbReference type="InterPro" id="IPR008984">
    <property type="entry name" value="SMAD_FHA_dom_sf"/>
</dbReference>
<dbReference type="EMBL" id="JAXIVS010000015">
    <property type="protein sequence ID" value="MDY7231694.1"/>
    <property type="molecule type" value="Genomic_DNA"/>
</dbReference>
<evidence type="ECO:0000313" key="2">
    <source>
        <dbReference type="EMBL" id="MDY7231694.1"/>
    </source>
</evidence>
<proteinExistence type="predicted"/>
<protein>
    <submittedName>
        <fullName evidence="2">FHA domain-containing protein</fullName>
    </submittedName>
</protein>
<dbReference type="PROSITE" id="PS50006">
    <property type="entry name" value="FHA_DOMAIN"/>
    <property type="match status" value="1"/>
</dbReference>
<dbReference type="SMART" id="SM00240">
    <property type="entry name" value="FHA"/>
    <property type="match status" value="1"/>
</dbReference>
<dbReference type="Proteomes" id="UP001291309">
    <property type="component" value="Unassembled WGS sequence"/>
</dbReference>
<feature type="domain" description="FHA" evidence="1">
    <location>
        <begin position="86"/>
        <end position="137"/>
    </location>
</feature>
<organism evidence="2 3">
    <name type="scientific">Hyalangium rubrum</name>
    <dbReference type="NCBI Taxonomy" id="3103134"/>
    <lineage>
        <taxon>Bacteria</taxon>
        <taxon>Pseudomonadati</taxon>
        <taxon>Myxococcota</taxon>
        <taxon>Myxococcia</taxon>
        <taxon>Myxococcales</taxon>
        <taxon>Cystobacterineae</taxon>
        <taxon>Archangiaceae</taxon>
        <taxon>Hyalangium</taxon>
    </lineage>
</organism>
<dbReference type="Gene3D" id="2.60.200.20">
    <property type="match status" value="1"/>
</dbReference>
<dbReference type="CDD" id="cd00060">
    <property type="entry name" value="FHA"/>
    <property type="match status" value="1"/>
</dbReference>
<name>A0ABU5HDZ8_9BACT</name>
<comment type="caution">
    <text evidence="2">The sequence shown here is derived from an EMBL/GenBank/DDBJ whole genome shotgun (WGS) entry which is preliminary data.</text>
</comment>
<dbReference type="InterPro" id="IPR050923">
    <property type="entry name" value="Cell_Proc_Reg/RNA_Proc"/>
</dbReference>
<dbReference type="PANTHER" id="PTHR23308">
    <property type="entry name" value="NUCLEAR INHIBITOR OF PROTEIN PHOSPHATASE-1"/>
    <property type="match status" value="1"/>
</dbReference>
<gene>
    <name evidence="2" type="ORF">SYV04_35230</name>
</gene>
<dbReference type="Pfam" id="PF00498">
    <property type="entry name" value="FHA"/>
    <property type="match status" value="1"/>
</dbReference>
<dbReference type="SUPFAM" id="SSF49879">
    <property type="entry name" value="SMAD/FHA domain"/>
    <property type="match status" value="1"/>
</dbReference>
<accession>A0ABU5HDZ8</accession>
<evidence type="ECO:0000313" key="3">
    <source>
        <dbReference type="Proteomes" id="UP001291309"/>
    </source>
</evidence>
<reference evidence="2 3" key="1">
    <citation type="submission" date="2023-12" db="EMBL/GenBank/DDBJ databases">
        <title>the genome sequence of Hyalangium sp. s54d21.</title>
        <authorList>
            <person name="Zhang X."/>
        </authorList>
    </citation>
    <scope>NUCLEOTIDE SEQUENCE [LARGE SCALE GENOMIC DNA]</scope>
    <source>
        <strain evidence="3">s54d21</strain>
    </source>
</reference>
<evidence type="ECO:0000259" key="1">
    <source>
        <dbReference type="PROSITE" id="PS50006"/>
    </source>
</evidence>
<dbReference type="InterPro" id="IPR000253">
    <property type="entry name" value="FHA_dom"/>
</dbReference>
<dbReference type="RefSeq" id="WP_321550400.1">
    <property type="nucleotide sequence ID" value="NZ_JAXIVS010000015.1"/>
</dbReference>